<dbReference type="Proteomes" id="UP000054270">
    <property type="component" value="Unassembled WGS sequence"/>
</dbReference>
<name>A0A0D2LCW7_HYPSF</name>
<proteinExistence type="inferred from homology"/>
<protein>
    <recommendedName>
        <fullName evidence="5">CENP-V/GFA domain-containing protein</fullName>
    </recommendedName>
</protein>
<dbReference type="AlphaFoldDB" id="A0A0D2LCW7"/>
<comment type="similarity">
    <text evidence="1">Belongs to the Gfa family.</text>
</comment>
<organism evidence="6 7">
    <name type="scientific">Hypholoma sublateritium (strain FD-334 SS-4)</name>
    <dbReference type="NCBI Taxonomy" id="945553"/>
    <lineage>
        <taxon>Eukaryota</taxon>
        <taxon>Fungi</taxon>
        <taxon>Dikarya</taxon>
        <taxon>Basidiomycota</taxon>
        <taxon>Agaricomycotina</taxon>
        <taxon>Agaricomycetes</taxon>
        <taxon>Agaricomycetidae</taxon>
        <taxon>Agaricales</taxon>
        <taxon>Agaricineae</taxon>
        <taxon>Strophariaceae</taxon>
        <taxon>Hypholoma</taxon>
    </lineage>
</organism>
<dbReference type="GO" id="GO:0016846">
    <property type="term" value="F:carbon-sulfur lyase activity"/>
    <property type="evidence" value="ECO:0007669"/>
    <property type="project" value="InterPro"/>
</dbReference>
<dbReference type="InterPro" id="IPR011057">
    <property type="entry name" value="Mss4-like_sf"/>
</dbReference>
<dbReference type="EMBL" id="KN817533">
    <property type="protein sequence ID" value="KJA25147.1"/>
    <property type="molecule type" value="Genomic_DNA"/>
</dbReference>
<dbReference type="PANTHER" id="PTHR33337:SF39">
    <property type="entry name" value="DUF636 DOMAIN PROTEIN (AFU_ORTHOLOGUE AFUA_6G11530)"/>
    <property type="match status" value="1"/>
</dbReference>
<dbReference type="Gene3D" id="3.90.1590.10">
    <property type="entry name" value="glutathione-dependent formaldehyde- activating enzyme (gfa)"/>
    <property type="match status" value="1"/>
</dbReference>
<keyword evidence="3" id="KW-0862">Zinc</keyword>
<dbReference type="GO" id="GO:0046872">
    <property type="term" value="F:metal ion binding"/>
    <property type="evidence" value="ECO:0007669"/>
    <property type="project" value="UniProtKB-KW"/>
</dbReference>
<keyword evidence="4" id="KW-0456">Lyase</keyword>
<dbReference type="STRING" id="945553.A0A0D2LCW7"/>
<evidence type="ECO:0000256" key="2">
    <source>
        <dbReference type="ARBA" id="ARBA00022723"/>
    </source>
</evidence>
<dbReference type="PROSITE" id="PS51891">
    <property type="entry name" value="CENP_V_GFA"/>
    <property type="match status" value="1"/>
</dbReference>
<dbReference type="SUPFAM" id="SSF51316">
    <property type="entry name" value="Mss4-like"/>
    <property type="match status" value="1"/>
</dbReference>
<keyword evidence="7" id="KW-1185">Reference proteome</keyword>
<feature type="domain" description="CENP-V/GFA" evidence="5">
    <location>
        <begin position="15"/>
        <end position="128"/>
    </location>
</feature>
<evidence type="ECO:0000259" key="5">
    <source>
        <dbReference type="PROSITE" id="PS51891"/>
    </source>
</evidence>
<evidence type="ECO:0000256" key="4">
    <source>
        <dbReference type="ARBA" id="ARBA00023239"/>
    </source>
</evidence>
<dbReference type="OMA" id="PLAHHYE"/>
<sequence>MASGPPPTSAVPVARTGSCLCRAVKYEVTGEPVTIRVCHCGNCKKATGAAFMTNGFFKESQVRILAGEDMLKFYADPGTASGTPLNRYFCGNCGSNVFLRSQIKVLNGKKNDLHIVALGTLDEVAEWKPNTEIFKEQKTHFVTGIEVQTRNPKL</sequence>
<keyword evidence="2" id="KW-0479">Metal-binding</keyword>
<accession>A0A0D2LCW7</accession>
<evidence type="ECO:0000313" key="7">
    <source>
        <dbReference type="Proteomes" id="UP000054270"/>
    </source>
</evidence>
<evidence type="ECO:0000313" key="6">
    <source>
        <dbReference type="EMBL" id="KJA25147.1"/>
    </source>
</evidence>
<evidence type="ECO:0000256" key="1">
    <source>
        <dbReference type="ARBA" id="ARBA00005495"/>
    </source>
</evidence>
<dbReference type="PANTHER" id="PTHR33337">
    <property type="entry name" value="GFA DOMAIN-CONTAINING PROTEIN"/>
    <property type="match status" value="1"/>
</dbReference>
<dbReference type="Pfam" id="PF04828">
    <property type="entry name" value="GFA"/>
    <property type="match status" value="1"/>
</dbReference>
<evidence type="ECO:0000256" key="3">
    <source>
        <dbReference type="ARBA" id="ARBA00022833"/>
    </source>
</evidence>
<gene>
    <name evidence="6" type="ORF">HYPSUDRAFT_38115</name>
</gene>
<dbReference type="OrthoDB" id="9985472at2759"/>
<reference evidence="7" key="1">
    <citation type="submission" date="2014-04" db="EMBL/GenBank/DDBJ databases">
        <title>Evolutionary Origins and Diversification of the Mycorrhizal Mutualists.</title>
        <authorList>
            <consortium name="DOE Joint Genome Institute"/>
            <consortium name="Mycorrhizal Genomics Consortium"/>
            <person name="Kohler A."/>
            <person name="Kuo A."/>
            <person name="Nagy L.G."/>
            <person name="Floudas D."/>
            <person name="Copeland A."/>
            <person name="Barry K.W."/>
            <person name="Cichocki N."/>
            <person name="Veneault-Fourrey C."/>
            <person name="LaButti K."/>
            <person name="Lindquist E.A."/>
            <person name="Lipzen A."/>
            <person name="Lundell T."/>
            <person name="Morin E."/>
            <person name="Murat C."/>
            <person name="Riley R."/>
            <person name="Ohm R."/>
            <person name="Sun H."/>
            <person name="Tunlid A."/>
            <person name="Henrissat B."/>
            <person name="Grigoriev I.V."/>
            <person name="Hibbett D.S."/>
            <person name="Martin F."/>
        </authorList>
    </citation>
    <scope>NUCLEOTIDE SEQUENCE [LARGE SCALE GENOMIC DNA]</scope>
    <source>
        <strain evidence="7">FD-334 SS-4</strain>
    </source>
</reference>
<dbReference type="InterPro" id="IPR006913">
    <property type="entry name" value="CENP-V/GFA"/>
</dbReference>